<sequence length="276" mass="30654">MTAIPHPRARWMDPSTGALLDAPGLMRSLATRQAVLLGETHDVAEIHRWQLQVTTCLHLLRPNLAVGFEMFPRRVQPVLDRWVAGELRTADFLREVEWETVWGFPPEIYLPLFHFCRQQAVPMLALNCHRPLVTRVGKEGWDSVPEAERDGLTPSAPPTEGHRAYIARLTGRAESDITDRFLRAQQVWDRAFACNIARHIAVAEGPPPQVVGIIGRGHLDYGHGTPHQLRDLGITDVAVLAPSEAAALDPAEMAGIAEAVFRLDRPEEPVARAPKA</sequence>
<evidence type="ECO:0000259" key="1">
    <source>
        <dbReference type="Pfam" id="PF04187"/>
    </source>
</evidence>
<organism evidence="2 3">
    <name type="scientific">Falsiroseomonas frigidaquae</name>
    <dbReference type="NCBI Taxonomy" id="487318"/>
    <lineage>
        <taxon>Bacteria</taxon>
        <taxon>Pseudomonadati</taxon>
        <taxon>Pseudomonadota</taxon>
        <taxon>Alphaproteobacteria</taxon>
        <taxon>Acetobacterales</taxon>
        <taxon>Roseomonadaceae</taxon>
        <taxon>Falsiroseomonas</taxon>
    </lineage>
</organism>
<keyword evidence="3" id="KW-1185">Reference proteome</keyword>
<dbReference type="CDD" id="cd14727">
    <property type="entry name" value="ChanN-like"/>
    <property type="match status" value="1"/>
</dbReference>
<accession>A0ABX1F8I6</accession>
<dbReference type="RefSeq" id="WP_168055352.1">
    <property type="nucleotide sequence ID" value="NZ_JAATJR010000013.1"/>
</dbReference>
<dbReference type="SUPFAM" id="SSF159501">
    <property type="entry name" value="EreA/ChaN-like"/>
    <property type="match status" value="1"/>
</dbReference>
<evidence type="ECO:0000313" key="2">
    <source>
        <dbReference type="EMBL" id="NKE48703.1"/>
    </source>
</evidence>
<proteinExistence type="predicted"/>
<keyword evidence="2" id="KW-0449">Lipoprotein</keyword>
<dbReference type="Pfam" id="PF04187">
    <property type="entry name" value="Cofac_haem_bdg"/>
    <property type="match status" value="1"/>
</dbReference>
<name>A0ABX1F8I6_9PROT</name>
<dbReference type="EMBL" id="JAAVTX010000013">
    <property type="protein sequence ID" value="NKE48703.1"/>
    <property type="molecule type" value="Genomic_DNA"/>
</dbReference>
<dbReference type="InterPro" id="IPR007314">
    <property type="entry name" value="Cofac_haem-bd_dom"/>
</dbReference>
<gene>
    <name evidence="2" type="ORF">HB662_28315</name>
</gene>
<dbReference type="Gene3D" id="3.40.50.11550">
    <property type="match status" value="1"/>
</dbReference>
<evidence type="ECO:0000313" key="3">
    <source>
        <dbReference type="Proteomes" id="UP000765160"/>
    </source>
</evidence>
<reference evidence="2 3" key="1">
    <citation type="submission" date="2020-03" db="EMBL/GenBank/DDBJ databases">
        <title>Roseomonas selenitidurans sp. nov. isolated from soil.</title>
        <authorList>
            <person name="Liu H."/>
        </authorList>
    </citation>
    <scope>NUCLEOTIDE SEQUENCE [LARGE SCALE GENOMIC DNA]</scope>
    <source>
        <strain evidence="2 3">JCM 15073</strain>
    </source>
</reference>
<comment type="caution">
    <text evidence="2">The sequence shown here is derived from an EMBL/GenBank/DDBJ whole genome shotgun (WGS) entry which is preliminary data.</text>
</comment>
<protein>
    <submittedName>
        <fullName evidence="2">ChaN family lipoprotein</fullName>
    </submittedName>
</protein>
<dbReference type="Proteomes" id="UP000765160">
    <property type="component" value="Unassembled WGS sequence"/>
</dbReference>
<feature type="domain" description="Haem-binding uptake Tiki superfamily ChaN" evidence="1">
    <location>
        <begin position="25"/>
        <end position="229"/>
    </location>
</feature>